<keyword evidence="12" id="KW-1185">Reference proteome</keyword>
<evidence type="ECO:0000256" key="5">
    <source>
        <dbReference type="ARBA" id="ARBA00023040"/>
    </source>
</evidence>
<gene>
    <name evidence="11" type="ORF">CHS0354_017292</name>
</gene>
<keyword evidence="8" id="KW-0807">Transducer</keyword>
<feature type="transmembrane region" description="Helical" evidence="9">
    <location>
        <begin position="307"/>
        <end position="329"/>
    </location>
</feature>
<dbReference type="GO" id="GO:0030594">
    <property type="term" value="F:neurotransmitter receptor activity"/>
    <property type="evidence" value="ECO:0007669"/>
    <property type="project" value="TreeGrafter"/>
</dbReference>
<dbReference type="AlphaFoldDB" id="A0AAE0SF64"/>
<dbReference type="Proteomes" id="UP001195483">
    <property type="component" value="Unassembled WGS sequence"/>
</dbReference>
<dbReference type="Pfam" id="PF00001">
    <property type="entry name" value="7tm_1"/>
    <property type="match status" value="1"/>
</dbReference>
<keyword evidence="6 9" id="KW-0472">Membrane</keyword>
<evidence type="ECO:0000256" key="3">
    <source>
        <dbReference type="ARBA" id="ARBA00022692"/>
    </source>
</evidence>
<keyword evidence="2" id="KW-1003">Cell membrane</keyword>
<feature type="transmembrane region" description="Helical" evidence="9">
    <location>
        <begin position="82"/>
        <end position="105"/>
    </location>
</feature>
<dbReference type="GO" id="GO:0005886">
    <property type="term" value="C:plasma membrane"/>
    <property type="evidence" value="ECO:0007669"/>
    <property type="project" value="UniProtKB-SubCell"/>
</dbReference>
<reference evidence="11" key="2">
    <citation type="journal article" date="2021" name="Genome Biol. Evol.">
        <title>Developing a high-quality reference genome for a parasitic bivalve with doubly uniparental inheritance (Bivalvia: Unionida).</title>
        <authorList>
            <person name="Smith C.H."/>
        </authorList>
    </citation>
    <scope>NUCLEOTIDE SEQUENCE</scope>
    <source>
        <strain evidence="11">CHS0354</strain>
        <tissue evidence="11">Mantle</tissue>
    </source>
</reference>
<dbReference type="EMBL" id="JAEAOA010001063">
    <property type="protein sequence ID" value="KAK3590772.1"/>
    <property type="molecule type" value="Genomic_DNA"/>
</dbReference>
<dbReference type="Gene3D" id="1.20.1070.10">
    <property type="entry name" value="Rhodopsin 7-helix transmembrane proteins"/>
    <property type="match status" value="1"/>
</dbReference>
<organism evidence="11 12">
    <name type="scientific">Potamilus streckersoni</name>
    <dbReference type="NCBI Taxonomy" id="2493646"/>
    <lineage>
        <taxon>Eukaryota</taxon>
        <taxon>Metazoa</taxon>
        <taxon>Spiralia</taxon>
        <taxon>Lophotrochozoa</taxon>
        <taxon>Mollusca</taxon>
        <taxon>Bivalvia</taxon>
        <taxon>Autobranchia</taxon>
        <taxon>Heteroconchia</taxon>
        <taxon>Palaeoheterodonta</taxon>
        <taxon>Unionida</taxon>
        <taxon>Unionoidea</taxon>
        <taxon>Unionidae</taxon>
        <taxon>Ambleminae</taxon>
        <taxon>Lampsilini</taxon>
        <taxon>Potamilus</taxon>
    </lineage>
</organism>
<feature type="transmembrane region" description="Helical" evidence="9">
    <location>
        <begin position="117"/>
        <end position="138"/>
    </location>
</feature>
<evidence type="ECO:0000256" key="6">
    <source>
        <dbReference type="ARBA" id="ARBA00023136"/>
    </source>
</evidence>
<feature type="domain" description="G-protein coupled receptors family 1 profile" evidence="10">
    <location>
        <begin position="59"/>
        <end position="327"/>
    </location>
</feature>
<comment type="caution">
    <text evidence="11">The sequence shown here is derived from an EMBL/GenBank/DDBJ whole genome shotgun (WGS) entry which is preliminary data.</text>
</comment>
<evidence type="ECO:0000313" key="11">
    <source>
        <dbReference type="EMBL" id="KAK3590772.1"/>
    </source>
</evidence>
<dbReference type="PRINTS" id="PR00237">
    <property type="entry name" value="GPCRRHODOPSN"/>
</dbReference>
<dbReference type="PANTHER" id="PTHR24247">
    <property type="entry name" value="5-HYDROXYTRYPTAMINE RECEPTOR"/>
    <property type="match status" value="1"/>
</dbReference>
<feature type="transmembrane region" description="Helical" evidence="9">
    <location>
        <begin position="46"/>
        <end position="70"/>
    </location>
</feature>
<evidence type="ECO:0000256" key="2">
    <source>
        <dbReference type="ARBA" id="ARBA00022475"/>
    </source>
</evidence>
<reference evidence="11" key="3">
    <citation type="submission" date="2023-05" db="EMBL/GenBank/DDBJ databases">
        <authorList>
            <person name="Smith C.H."/>
        </authorList>
    </citation>
    <scope>NUCLEOTIDE SEQUENCE</scope>
    <source>
        <strain evidence="11">CHS0354</strain>
        <tissue evidence="11">Mantle</tissue>
    </source>
</reference>
<dbReference type="GO" id="GO:0045202">
    <property type="term" value="C:synapse"/>
    <property type="evidence" value="ECO:0007669"/>
    <property type="project" value="GOC"/>
</dbReference>
<sequence>MTSDSMEGKEFENISMEELLALYQNWTVTNPSKDSIMHTDIWMQSATYGIILILWSIVFNSMVIFLCLYSRITRHDSFYIQVVNMSVSNMMLSILVTTFVVYYDLYYWDLGDLFCKIWIVMDILLPFVTTCILCQMNLDKFVKLFRYRISHMPFKCCMIPAIVLTPWLSSITAVVPIWIKEAVTMPTPLGQCVISLSTFGAITTAIITYFIPLLIIITLTLAILINSMKAREESARNGHILTTSNVNTPSTCTSYTDSVSFPSSTSKVGGIAPLCIVNFLFFALWFPYHCICLVLPLCSELCVTDPFVINVVAWLGSSTVGVTPLVWLMDSALKRNFKKCIFRIFRQGNRHAYSMAEDTSL</sequence>
<reference evidence="11" key="1">
    <citation type="journal article" date="2021" name="Genome Biol. Evol.">
        <title>A High-Quality Reference Genome for a Parasitic Bivalve with Doubly Uniparental Inheritance (Bivalvia: Unionida).</title>
        <authorList>
            <person name="Smith C.H."/>
        </authorList>
    </citation>
    <scope>NUCLEOTIDE SEQUENCE</scope>
    <source>
        <strain evidence="11">CHS0354</strain>
    </source>
</reference>
<feature type="transmembrane region" description="Helical" evidence="9">
    <location>
        <begin position="268"/>
        <end position="287"/>
    </location>
</feature>
<dbReference type="GO" id="GO:0007187">
    <property type="term" value="P:G protein-coupled receptor signaling pathway, coupled to cyclic nucleotide second messenger"/>
    <property type="evidence" value="ECO:0007669"/>
    <property type="project" value="TreeGrafter"/>
</dbReference>
<dbReference type="GO" id="GO:0007198">
    <property type="term" value="P:adenylate cyclase-inhibiting serotonin receptor signaling pathway"/>
    <property type="evidence" value="ECO:0007669"/>
    <property type="project" value="TreeGrafter"/>
</dbReference>
<evidence type="ECO:0000259" key="10">
    <source>
        <dbReference type="PROSITE" id="PS50262"/>
    </source>
</evidence>
<feature type="transmembrane region" description="Helical" evidence="9">
    <location>
        <begin position="199"/>
        <end position="225"/>
    </location>
</feature>
<name>A0AAE0SF64_9BIVA</name>
<dbReference type="PANTHER" id="PTHR24247:SF193">
    <property type="entry name" value="BETA-2 ADRENERGIC RECEPTOR-LIKE"/>
    <property type="match status" value="1"/>
</dbReference>
<keyword evidence="5" id="KW-0297">G-protein coupled receptor</keyword>
<feature type="transmembrane region" description="Helical" evidence="9">
    <location>
        <begin position="159"/>
        <end position="179"/>
    </location>
</feature>
<evidence type="ECO:0000256" key="7">
    <source>
        <dbReference type="ARBA" id="ARBA00023170"/>
    </source>
</evidence>
<keyword evidence="7" id="KW-0675">Receptor</keyword>
<comment type="subcellular location">
    <subcellularLocation>
        <location evidence="1">Cell membrane</location>
        <topology evidence="1">Multi-pass membrane protein</topology>
    </subcellularLocation>
</comment>
<dbReference type="PROSITE" id="PS50262">
    <property type="entry name" value="G_PROTEIN_RECEP_F1_2"/>
    <property type="match status" value="1"/>
</dbReference>
<proteinExistence type="predicted"/>
<evidence type="ECO:0000256" key="9">
    <source>
        <dbReference type="SAM" id="Phobius"/>
    </source>
</evidence>
<dbReference type="GO" id="GO:0004993">
    <property type="term" value="F:G protein-coupled serotonin receptor activity"/>
    <property type="evidence" value="ECO:0007669"/>
    <property type="project" value="TreeGrafter"/>
</dbReference>
<dbReference type="SUPFAM" id="SSF81321">
    <property type="entry name" value="Family A G protein-coupled receptor-like"/>
    <property type="match status" value="1"/>
</dbReference>
<evidence type="ECO:0000256" key="8">
    <source>
        <dbReference type="ARBA" id="ARBA00023224"/>
    </source>
</evidence>
<evidence type="ECO:0000313" key="12">
    <source>
        <dbReference type="Proteomes" id="UP001195483"/>
    </source>
</evidence>
<evidence type="ECO:0000256" key="1">
    <source>
        <dbReference type="ARBA" id="ARBA00004651"/>
    </source>
</evidence>
<keyword evidence="4 9" id="KW-1133">Transmembrane helix</keyword>
<dbReference type="GO" id="GO:0030425">
    <property type="term" value="C:dendrite"/>
    <property type="evidence" value="ECO:0007669"/>
    <property type="project" value="TreeGrafter"/>
</dbReference>
<dbReference type="GO" id="GO:0007268">
    <property type="term" value="P:chemical synaptic transmission"/>
    <property type="evidence" value="ECO:0007669"/>
    <property type="project" value="TreeGrafter"/>
</dbReference>
<protein>
    <recommendedName>
        <fullName evidence="10">G-protein coupled receptors family 1 profile domain-containing protein</fullName>
    </recommendedName>
</protein>
<evidence type="ECO:0000256" key="4">
    <source>
        <dbReference type="ARBA" id="ARBA00022989"/>
    </source>
</evidence>
<accession>A0AAE0SF64</accession>
<dbReference type="GO" id="GO:0051378">
    <property type="term" value="F:serotonin binding"/>
    <property type="evidence" value="ECO:0007669"/>
    <property type="project" value="TreeGrafter"/>
</dbReference>
<dbReference type="InterPro" id="IPR017452">
    <property type="entry name" value="GPCR_Rhodpsn_7TM"/>
</dbReference>
<keyword evidence="3 9" id="KW-0812">Transmembrane</keyword>
<dbReference type="InterPro" id="IPR000276">
    <property type="entry name" value="GPCR_Rhodpsn"/>
</dbReference>